<evidence type="ECO:0000256" key="4">
    <source>
        <dbReference type="ARBA" id="ARBA00022741"/>
    </source>
</evidence>
<proteinExistence type="inferred from homology"/>
<dbReference type="InterPro" id="IPR023033">
    <property type="entry name" value="Ala_tRNA_ligase_euk/bac"/>
</dbReference>
<dbReference type="SUPFAM" id="SSF55186">
    <property type="entry name" value="ThrRS/AlaRS common domain"/>
    <property type="match status" value="1"/>
</dbReference>
<evidence type="ECO:0000259" key="10">
    <source>
        <dbReference type="PROSITE" id="PS50860"/>
    </source>
</evidence>
<keyword evidence="12" id="KW-1185">Reference proteome</keyword>
<dbReference type="FunFam" id="3.30.980.10:FF:000004">
    <property type="entry name" value="Alanine--tRNA ligase, cytoplasmic"/>
    <property type="match status" value="1"/>
</dbReference>
<keyword evidence="6 9" id="KW-0694">RNA-binding</keyword>
<evidence type="ECO:0000256" key="6">
    <source>
        <dbReference type="ARBA" id="ARBA00022884"/>
    </source>
</evidence>
<dbReference type="GO" id="GO:0005739">
    <property type="term" value="C:mitochondrion"/>
    <property type="evidence" value="ECO:0007669"/>
    <property type="project" value="UniProtKB-SubCell"/>
</dbReference>
<feature type="binding site" evidence="9">
    <location>
        <position position="512"/>
    </location>
    <ligand>
        <name>Zn(2+)</name>
        <dbReference type="ChEBI" id="CHEBI:29105"/>
    </ligand>
</feature>
<keyword evidence="2 9" id="KW-0820">tRNA-binding</keyword>
<comment type="subunit">
    <text evidence="9">Monomer.</text>
</comment>
<dbReference type="SUPFAM" id="SSF101353">
    <property type="entry name" value="Putative anticodon-binding domain of alanyl-tRNA synthetase (AlaRS)"/>
    <property type="match status" value="1"/>
</dbReference>
<reference evidence="11" key="2">
    <citation type="submission" date="2024-10" db="UniProtKB">
        <authorList>
            <consortium name="EnsemblProtists"/>
        </authorList>
    </citation>
    <scope>IDENTIFICATION</scope>
</reference>
<keyword evidence="9" id="KW-0479">Metal-binding</keyword>
<feature type="binding site" evidence="9">
    <location>
        <position position="387"/>
    </location>
    <ligand>
        <name>Zn(2+)</name>
        <dbReference type="ChEBI" id="CHEBI:29105"/>
    </ligand>
</feature>
<feature type="binding site" evidence="9">
    <location>
        <position position="508"/>
    </location>
    <ligand>
        <name>Zn(2+)</name>
        <dbReference type="ChEBI" id="CHEBI:29105"/>
    </ligand>
</feature>
<dbReference type="KEGG" id="ehx:EMIHUDRAFT_451216"/>
<dbReference type="Gene3D" id="3.30.930.10">
    <property type="entry name" value="Bira Bifunctional Protein, Domain 2"/>
    <property type="match status" value="1"/>
</dbReference>
<dbReference type="SUPFAM" id="SSF55681">
    <property type="entry name" value="Class II aaRS and biotin synthetases"/>
    <property type="match status" value="1"/>
</dbReference>
<dbReference type="EnsemblProtists" id="EOD18799">
    <property type="protein sequence ID" value="EOD18799"/>
    <property type="gene ID" value="EMIHUDRAFT_451216"/>
</dbReference>
<reference evidence="12" key="1">
    <citation type="journal article" date="2013" name="Nature">
        <title>Pan genome of the phytoplankton Emiliania underpins its global distribution.</title>
        <authorList>
            <person name="Read B.A."/>
            <person name="Kegel J."/>
            <person name="Klute M.J."/>
            <person name="Kuo A."/>
            <person name="Lefebvre S.C."/>
            <person name="Maumus F."/>
            <person name="Mayer C."/>
            <person name="Miller J."/>
            <person name="Monier A."/>
            <person name="Salamov A."/>
            <person name="Young J."/>
            <person name="Aguilar M."/>
            <person name="Claverie J.M."/>
            <person name="Frickenhaus S."/>
            <person name="Gonzalez K."/>
            <person name="Herman E.K."/>
            <person name="Lin Y.C."/>
            <person name="Napier J."/>
            <person name="Ogata H."/>
            <person name="Sarno A.F."/>
            <person name="Shmutz J."/>
            <person name="Schroeder D."/>
            <person name="de Vargas C."/>
            <person name="Verret F."/>
            <person name="von Dassow P."/>
            <person name="Valentin K."/>
            <person name="Van de Peer Y."/>
            <person name="Wheeler G."/>
            <person name="Dacks J.B."/>
            <person name="Delwiche C.F."/>
            <person name="Dyhrman S.T."/>
            <person name="Glockner G."/>
            <person name="John U."/>
            <person name="Richards T."/>
            <person name="Worden A.Z."/>
            <person name="Zhang X."/>
            <person name="Grigoriev I.V."/>
            <person name="Allen A.E."/>
            <person name="Bidle K."/>
            <person name="Borodovsky M."/>
            <person name="Bowler C."/>
            <person name="Brownlee C."/>
            <person name="Cock J.M."/>
            <person name="Elias M."/>
            <person name="Gladyshev V.N."/>
            <person name="Groth M."/>
            <person name="Guda C."/>
            <person name="Hadaegh A."/>
            <person name="Iglesias-Rodriguez M.D."/>
            <person name="Jenkins J."/>
            <person name="Jones B.M."/>
            <person name="Lawson T."/>
            <person name="Leese F."/>
            <person name="Lindquist E."/>
            <person name="Lobanov A."/>
            <person name="Lomsadze A."/>
            <person name="Malik S.B."/>
            <person name="Marsh M.E."/>
            <person name="Mackinder L."/>
            <person name="Mock T."/>
            <person name="Mueller-Roeber B."/>
            <person name="Pagarete A."/>
            <person name="Parker M."/>
            <person name="Probert I."/>
            <person name="Quesneville H."/>
            <person name="Raines C."/>
            <person name="Rensing S.A."/>
            <person name="Riano-Pachon D.M."/>
            <person name="Richier S."/>
            <person name="Rokitta S."/>
            <person name="Shiraiwa Y."/>
            <person name="Soanes D.M."/>
            <person name="van der Giezen M."/>
            <person name="Wahlund T.M."/>
            <person name="Williams B."/>
            <person name="Wilson W."/>
            <person name="Wolfe G."/>
            <person name="Wurch L.L."/>
        </authorList>
    </citation>
    <scope>NUCLEOTIDE SEQUENCE</scope>
</reference>
<dbReference type="GO" id="GO:0005524">
    <property type="term" value="F:ATP binding"/>
    <property type="evidence" value="ECO:0007669"/>
    <property type="project" value="UniProtKB-UniRule"/>
</dbReference>
<keyword evidence="9" id="KW-0496">Mitochondrion</keyword>
<dbReference type="SUPFAM" id="SSF50447">
    <property type="entry name" value="Translation proteins"/>
    <property type="match status" value="1"/>
</dbReference>
<dbReference type="InterPro" id="IPR012947">
    <property type="entry name" value="tRNA_SAD"/>
</dbReference>
<feature type="domain" description="Alanyl-transfer RNA synthetases family profile" evidence="10">
    <location>
        <begin position="1"/>
        <end position="551"/>
    </location>
</feature>
<dbReference type="SMART" id="SM00863">
    <property type="entry name" value="tRNA_SAD"/>
    <property type="match status" value="1"/>
</dbReference>
<dbReference type="AlphaFoldDB" id="A0A0D3J5L4"/>
<dbReference type="Proteomes" id="UP000013827">
    <property type="component" value="Unassembled WGS sequence"/>
</dbReference>
<dbReference type="Pfam" id="PF07973">
    <property type="entry name" value="tRNA_SAD"/>
    <property type="match status" value="1"/>
</dbReference>
<dbReference type="InterPro" id="IPR018163">
    <property type="entry name" value="Thr/Ala-tRNA-synth_IIc_edit"/>
</dbReference>
<dbReference type="InterPro" id="IPR050058">
    <property type="entry name" value="Ala-tRNA_ligase"/>
</dbReference>
<dbReference type="InterPro" id="IPR018164">
    <property type="entry name" value="Ala-tRNA-synth_IIc_N"/>
</dbReference>
<evidence type="ECO:0000256" key="5">
    <source>
        <dbReference type="ARBA" id="ARBA00022840"/>
    </source>
</evidence>
<dbReference type="GO" id="GO:0004813">
    <property type="term" value="F:alanine-tRNA ligase activity"/>
    <property type="evidence" value="ECO:0007669"/>
    <property type="project" value="UniProtKB-UniRule"/>
</dbReference>
<dbReference type="PANTHER" id="PTHR11777">
    <property type="entry name" value="ALANYL-TRNA SYNTHETASE"/>
    <property type="match status" value="1"/>
</dbReference>
<dbReference type="HOGENOM" id="CLU_004485_5_0_1"/>
<evidence type="ECO:0000313" key="11">
    <source>
        <dbReference type="EnsemblProtists" id="EOD18799"/>
    </source>
</evidence>
<name>A0A0D3J5L4_EMIH1</name>
<dbReference type="eggNOG" id="KOG0188">
    <property type="taxonomic scope" value="Eukaryota"/>
</dbReference>
<evidence type="ECO:0000256" key="8">
    <source>
        <dbReference type="ARBA" id="ARBA00023146"/>
    </source>
</evidence>
<dbReference type="InterPro" id="IPR002318">
    <property type="entry name" value="Ala-tRNA-lgiase_IIc"/>
</dbReference>
<dbReference type="Gene3D" id="3.30.980.10">
    <property type="entry name" value="Threonyl-trna Synthetase, Chain A, domain 2"/>
    <property type="match status" value="1"/>
</dbReference>
<comment type="domain">
    <text evidence="9">Consists of three domains; the N-terminal catalytic domain, the editing domain and the C-terminal C-Ala domain. The editing domain removes incorrectly charged amino acids, while the C-Ala domain, along with tRNA(Ala), serves as a bridge to cooperatively bring together the editing and aminoacylation centers thus stimulating deacylation of misacylated tRNAs.</text>
</comment>
<dbReference type="PANTHER" id="PTHR11777:SF9">
    <property type="entry name" value="ALANINE--TRNA LIGASE, CYTOPLASMIC"/>
    <property type="match status" value="1"/>
</dbReference>
<dbReference type="GO" id="GO:0000049">
    <property type="term" value="F:tRNA binding"/>
    <property type="evidence" value="ECO:0007669"/>
    <property type="project" value="UniProtKB-KW"/>
</dbReference>
<dbReference type="HAMAP" id="MF_00036_B">
    <property type="entry name" value="Ala_tRNA_synth_B"/>
    <property type="match status" value="1"/>
</dbReference>
<dbReference type="Gene3D" id="2.40.30.130">
    <property type="match status" value="1"/>
</dbReference>
<dbReference type="RefSeq" id="XP_005771228.1">
    <property type="nucleotide sequence ID" value="XM_005771171.1"/>
</dbReference>
<dbReference type="GO" id="GO:0008270">
    <property type="term" value="F:zinc ion binding"/>
    <property type="evidence" value="ECO:0007669"/>
    <property type="project" value="UniProtKB-UniRule"/>
</dbReference>
<comment type="similarity">
    <text evidence="1">Belongs to the class-II aminoacyl-tRNA synthetase family. Alax-L subfamily.</text>
</comment>
<dbReference type="Pfam" id="PF02272">
    <property type="entry name" value="DHHA1"/>
    <property type="match status" value="1"/>
</dbReference>
<organism evidence="11 12">
    <name type="scientific">Emiliania huxleyi (strain CCMP1516)</name>
    <dbReference type="NCBI Taxonomy" id="280463"/>
    <lineage>
        <taxon>Eukaryota</taxon>
        <taxon>Haptista</taxon>
        <taxon>Haptophyta</taxon>
        <taxon>Prymnesiophyceae</taxon>
        <taxon>Isochrysidales</taxon>
        <taxon>Noelaerhabdaceae</taxon>
        <taxon>Emiliania</taxon>
    </lineage>
</organism>
<dbReference type="InterPro" id="IPR018162">
    <property type="entry name" value="Ala-tRNA-ligase_IIc_anticod-bd"/>
</dbReference>
<protein>
    <recommendedName>
        <fullName evidence="9">Alanine--tRNA ligase</fullName>
        <ecNumber evidence="9">6.1.1.7</ecNumber>
    </recommendedName>
    <alternativeName>
        <fullName evidence="9">Alanyl-tRNA synthetase</fullName>
        <shortName evidence="9">AlaRS</shortName>
    </alternativeName>
</protein>
<dbReference type="PROSITE" id="PS50860">
    <property type="entry name" value="AA_TRNA_LIGASE_II_ALA"/>
    <property type="match status" value="1"/>
</dbReference>
<dbReference type="PRINTS" id="PR00980">
    <property type="entry name" value="TRNASYNTHALA"/>
</dbReference>
<accession>A0A0D3J5L4</accession>
<comment type="subcellular location">
    <subcellularLocation>
        <location evidence="9">Mitochondrion</location>
    </subcellularLocation>
    <subcellularLocation>
        <location evidence="9">Cytoplasm</location>
    </subcellularLocation>
</comment>
<evidence type="ECO:0000256" key="2">
    <source>
        <dbReference type="ARBA" id="ARBA00022555"/>
    </source>
</evidence>
<dbReference type="PaxDb" id="2903-EOD18799"/>
<keyword evidence="3 9" id="KW-0436">Ligase</keyword>
<dbReference type="GeneID" id="17264346"/>
<keyword evidence="4 9" id="KW-0547">Nucleotide-binding</keyword>
<comment type="cofactor">
    <cofactor evidence="9">
        <name>Zn(2+)</name>
        <dbReference type="ChEBI" id="CHEBI:29105"/>
    </cofactor>
    <text evidence="9">Binds 1 zinc ion per subunit.</text>
</comment>
<evidence type="ECO:0000256" key="1">
    <source>
        <dbReference type="ARBA" id="ARBA00008429"/>
    </source>
</evidence>
<dbReference type="STRING" id="2903.R1ED22"/>
<dbReference type="OMA" id="GFDMEME"/>
<feature type="binding site" evidence="9">
    <location>
        <position position="383"/>
    </location>
    <ligand>
        <name>Zn(2+)</name>
        <dbReference type="ChEBI" id="CHEBI:29105"/>
    </ligand>
</feature>
<keyword evidence="9" id="KW-0862">Zinc</keyword>
<evidence type="ECO:0000256" key="9">
    <source>
        <dbReference type="HAMAP-Rule" id="MF_03133"/>
    </source>
</evidence>
<evidence type="ECO:0000256" key="3">
    <source>
        <dbReference type="ARBA" id="ARBA00022598"/>
    </source>
</evidence>
<dbReference type="InterPro" id="IPR009000">
    <property type="entry name" value="Transl_B-barrel_sf"/>
</dbReference>
<dbReference type="Gene3D" id="3.10.310.40">
    <property type="match status" value="1"/>
</dbReference>
<keyword evidence="9" id="KW-0963">Cytoplasm</keyword>
<evidence type="ECO:0000313" key="12">
    <source>
        <dbReference type="Proteomes" id="UP000013827"/>
    </source>
</evidence>
<dbReference type="Pfam" id="PF01411">
    <property type="entry name" value="tRNA-synt_2c"/>
    <property type="match status" value="1"/>
</dbReference>
<dbReference type="GO" id="GO:0070143">
    <property type="term" value="P:mitochondrial alanyl-tRNA aminoacylation"/>
    <property type="evidence" value="ECO:0007669"/>
    <property type="project" value="UniProtKB-UniRule"/>
</dbReference>
<sequence length="737" mass="77808">MQFNRERDGSLTPLPAPCVDTGMGLERVSSILLDKMSNYDIDVFAALFKAIQAVVPGLREYAGKVGEDMEDAAKWTEDERVDMAFRVVADHIRTLTFAITDGAQPSAEGRGYVLRRILRRAAPEGFFHQLVDAVVEQFGDAFPELRKDPERVKAILREEEATFSRTLKNGIRQLGKYCEKLPAGGTLSGEEAFKMYDTYGFPVDLTLLMCEEKGLTVDEAGYEAEMERAKKRSQEGGSFSRGGSVVLEAEQTVALAERMGVPRTDDAPKWVWDSAAGAGQPHASTLRAAIDPSKVFHESVTAETGLVGLIVESTPFYAEAGGQVCDLGTLTTAAGAAFLVEDVQRFGAFVTHIGRVTAGELKPGDAVQLCVDYGRRAPIAQNHTTTHMLNYALRAALEQDCDQRGSLCDAEKLRFDFAYPKPLTAEQLAAVQAQVNSQIGADLEVHTSTVALEQAMAINGLRAVFGQQCRTAHGADPALGSILRRPGVGQMVAAPDQGEWRGYSVEFCGGTHIARSSEPQRFVLLSEEGLGGGNRRIVGLTGERAAAANATSAELMARIDKAGSLEGKAIEPETAEIARLLETAVVPAADRKAMTASIGALKKRAIEAGKGNLKAAAEAAKAEAVRLAEAAQGARYLALLLETEADAKVVEAAATAAGAALVGVPLLVLGAGKTACALATAPDGSPVDAKEWVNAALGACGGKGGGKPNRAQGAARDPTNVAQALEAAKAFAEAKLG</sequence>
<keyword evidence="5 9" id="KW-0067">ATP-binding</keyword>
<dbReference type="InterPro" id="IPR045864">
    <property type="entry name" value="aa-tRNA-synth_II/BPL/LPL"/>
</dbReference>
<comment type="catalytic activity">
    <reaction evidence="9">
        <text>tRNA(Ala) + L-alanine + ATP = L-alanyl-tRNA(Ala) + AMP + diphosphate</text>
        <dbReference type="Rhea" id="RHEA:12540"/>
        <dbReference type="Rhea" id="RHEA-COMP:9657"/>
        <dbReference type="Rhea" id="RHEA-COMP:9923"/>
        <dbReference type="ChEBI" id="CHEBI:30616"/>
        <dbReference type="ChEBI" id="CHEBI:33019"/>
        <dbReference type="ChEBI" id="CHEBI:57972"/>
        <dbReference type="ChEBI" id="CHEBI:78442"/>
        <dbReference type="ChEBI" id="CHEBI:78497"/>
        <dbReference type="ChEBI" id="CHEBI:456215"/>
        <dbReference type="EC" id="6.1.1.7"/>
    </reaction>
</comment>
<dbReference type="GO" id="GO:0002161">
    <property type="term" value="F:aminoacyl-tRNA deacylase activity"/>
    <property type="evidence" value="ECO:0007669"/>
    <property type="project" value="TreeGrafter"/>
</dbReference>
<evidence type="ECO:0000256" key="7">
    <source>
        <dbReference type="ARBA" id="ARBA00022917"/>
    </source>
</evidence>
<keyword evidence="8 9" id="KW-0030">Aminoacyl-tRNA synthetase</keyword>
<dbReference type="InterPro" id="IPR003156">
    <property type="entry name" value="DHHA1_dom"/>
</dbReference>
<dbReference type="EC" id="6.1.1.7" evidence="9"/>
<keyword evidence="7 9" id="KW-0648">Protein biosynthesis</keyword>
<dbReference type="InterPro" id="IPR018165">
    <property type="entry name" value="Ala-tRNA-synth_IIc_core"/>
</dbReference>
<comment type="function">
    <text evidence="9">Catalyzes the attachment of alanine to tRNA(Ala) in a two-step reaction: alanine is first activated by ATP to form Ala-AMP and then transferred to the acceptor end of tRNA(Ala). Also edits incorrectly charged tRNA(Ala) via its editing domain.</text>
</comment>